<feature type="compositionally biased region" description="Low complexity" evidence="1">
    <location>
        <begin position="388"/>
        <end position="397"/>
    </location>
</feature>
<name>A0A7X0NME1_9ACTN</name>
<dbReference type="Proteomes" id="UP000565579">
    <property type="component" value="Unassembled WGS sequence"/>
</dbReference>
<feature type="compositionally biased region" description="Low complexity" evidence="1">
    <location>
        <begin position="54"/>
        <end position="109"/>
    </location>
</feature>
<keyword evidence="2" id="KW-0812">Transmembrane</keyword>
<feature type="compositionally biased region" description="Pro residues" evidence="1">
    <location>
        <begin position="332"/>
        <end position="342"/>
    </location>
</feature>
<feature type="compositionally biased region" description="Pro residues" evidence="1">
    <location>
        <begin position="288"/>
        <end position="304"/>
    </location>
</feature>
<gene>
    <name evidence="3" type="ORF">HD593_000912</name>
</gene>
<feature type="compositionally biased region" description="Basic and acidic residues" evidence="1">
    <location>
        <begin position="428"/>
        <end position="443"/>
    </location>
</feature>
<feature type="compositionally biased region" description="Low complexity" evidence="1">
    <location>
        <begin position="343"/>
        <end position="354"/>
    </location>
</feature>
<sequence length="451" mass="47125">MSAIVLALGLTGAGATPFIVQSASASVAFDPIVEPCDPDVTLCGDITPETTITVTTTLGSPSPTGPEEAPETTVTKTVTATPTKTSKSPTPTKTTSAPSPTPTQSTPAQNPQPLPTQSAEVPPVIPTTPTPEQSVEMPAIAPTDTPSSTLPSQTEAASTEEVPLELRRAAPEFDQTDLTRKLSIPALVLVLLALFAVLIFEGRLRRMAHAAAVRKAGPPPMTGPAMGPEMHPTGGYPAGPGYAATAGGFPAPAPAYPGGTAYAPIISFVPVQTYPSGPPQYGYQDPNHPYPPQGYMQEPPPAEPEPVVLHPDEFDSYSEPPRSRERDMFEPLVPPAPVPTDIPPGGADPYDGGAEQPLGPASAAEAGDPVPWDQEQPGSLFQPARGNEAAPGHEPGPGYEPPPYLPPDEDVTAVQPLPQPPPAPQPEPEQRPEPTKELPDSTRKRFGRRKK</sequence>
<evidence type="ECO:0000313" key="3">
    <source>
        <dbReference type="EMBL" id="MBB6546117.1"/>
    </source>
</evidence>
<organism evidence="3 4">
    <name type="scientific">Nonomuraea rubra</name>
    <dbReference type="NCBI Taxonomy" id="46180"/>
    <lineage>
        <taxon>Bacteria</taxon>
        <taxon>Bacillati</taxon>
        <taxon>Actinomycetota</taxon>
        <taxon>Actinomycetes</taxon>
        <taxon>Streptosporangiales</taxon>
        <taxon>Streptosporangiaceae</taxon>
        <taxon>Nonomuraea</taxon>
    </lineage>
</organism>
<reference evidence="3 4" key="1">
    <citation type="submission" date="2020-08" db="EMBL/GenBank/DDBJ databases">
        <title>Sequencing the genomes of 1000 actinobacteria strains.</title>
        <authorList>
            <person name="Klenk H.-P."/>
        </authorList>
    </citation>
    <scope>NUCLEOTIDE SEQUENCE [LARGE SCALE GENOMIC DNA]</scope>
    <source>
        <strain evidence="3 4">DSM 43768</strain>
    </source>
</reference>
<feature type="region of interest" description="Disordered" evidence="1">
    <location>
        <begin position="54"/>
        <end position="164"/>
    </location>
</feature>
<protein>
    <submittedName>
        <fullName evidence="3">Uncharacterized protein</fullName>
    </submittedName>
</protein>
<proteinExistence type="predicted"/>
<feature type="region of interest" description="Disordered" evidence="1">
    <location>
        <begin position="276"/>
        <end position="451"/>
    </location>
</feature>
<keyword evidence="2" id="KW-1133">Transmembrane helix</keyword>
<comment type="caution">
    <text evidence="3">The sequence shown here is derived from an EMBL/GenBank/DDBJ whole genome shotgun (WGS) entry which is preliminary data.</text>
</comment>
<dbReference type="AlphaFoldDB" id="A0A7X0NME1"/>
<feature type="compositionally biased region" description="Polar residues" evidence="1">
    <location>
        <begin position="144"/>
        <end position="157"/>
    </location>
</feature>
<dbReference type="RefSeq" id="WP_185100857.1">
    <property type="nucleotide sequence ID" value="NZ_BAAAXY010000075.1"/>
</dbReference>
<evidence type="ECO:0000313" key="4">
    <source>
        <dbReference type="Proteomes" id="UP000565579"/>
    </source>
</evidence>
<dbReference type="EMBL" id="JACHMI010000001">
    <property type="protein sequence ID" value="MBB6546117.1"/>
    <property type="molecule type" value="Genomic_DNA"/>
</dbReference>
<evidence type="ECO:0000256" key="1">
    <source>
        <dbReference type="SAM" id="MobiDB-lite"/>
    </source>
</evidence>
<feature type="transmembrane region" description="Helical" evidence="2">
    <location>
        <begin position="182"/>
        <end position="200"/>
    </location>
</feature>
<keyword evidence="2" id="KW-0472">Membrane</keyword>
<evidence type="ECO:0000256" key="2">
    <source>
        <dbReference type="SAM" id="Phobius"/>
    </source>
</evidence>
<keyword evidence="4" id="KW-1185">Reference proteome</keyword>
<feature type="compositionally biased region" description="Pro residues" evidence="1">
    <location>
        <begin position="417"/>
        <end position="427"/>
    </location>
</feature>
<accession>A0A7X0NME1</accession>